<evidence type="ECO:0000313" key="2">
    <source>
        <dbReference type="EMBL" id="EEF47962.1"/>
    </source>
</evidence>
<feature type="chain" id="PRO_5002891168" evidence="1">
    <location>
        <begin position="20"/>
        <end position="67"/>
    </location>
</feature>
<reference evidence="3" key="1">
    <citation type="journal article" date="2010" name="Nat. Biotechnol.">
        <title>Draft genome sequence of the oilseed species Ricinus communis.</title>
        <authorList>
            <person name="Chan A.P."/>
            <person name="Crabtree J."/>
            <person name="Zhao Q."/>
            <person name="Lorenzi H."/>
            <person name="Orvis J."/>
            <person name="Puiu D."/>
            <person name="Melake-Berhan A."/>
            <person name="Jones K.M."/>
            <person name="Redman J."/>
            <person name="Chen G."/>
            <person name="Cahoon E.B."/>
            <person name="Gedil M."/>
            <person name="Stanke M."/>
            <person name="Haas B.J."/>
            <person name="Wortman J.R."/>
            <person name="Fraser-Liggett C.M."/>
            <person name="Ravel J."/>
            <person name="Rabinowicz P.D."/>
        </authorList>
    </citation>
    <scope>NUCLEOTIDE SEQUENCE [LARGE SCALE GENOMIC DNA]</scope>
    <source>
        <strain evidence="3">cv. Hale</strain>
    </source>
</reference>
<gene>
    <name evidence="2" type="ORF">RCOM_0945660</name>
</gene>
<name>B9RL47_RICCO</name>
<dbReference type="STRING" id="3988.B9RL47"/>
<dbReference type="EMBL" id="EQ973786">
    <property type="protein sequence ID" value="EEF47962.1"/>
    <property type="molecule type" value="Genomic_DNA"/>
</dbReference>
<proteinExistence type="predicted"/>
<keyword evidence="1" id="KW-0732">Signal</keyword>
<organism evidence="2 3">
    <name type="scientific">Ricinus communis</name>
    <name type="common">Castor bean</name>
    <dbReference type="NCBI Taxonomy" id="3988"/>
    <lineage>
        <taxon>Eukaryota</taxon>
        <taxon>Viridiplantae</taxon>
        <taxon>Streptophyta</taxon>
        <taxon>Embryophyta</taxon>
        <taxon>Tracheophyta</taxon>
        <taxon>Spermatophyta</taxon>
        <taxon>Magnoliopsida</taxon>
        <taxon>eudicotyledons</taxon>
        <taxon>Gunneridae</taxon>
        <taxon>Pentapetalae</taxon>
        <taxon>rosids</taxon>
        <taxon>fabids</taxon>
        <taxon>Malpighiales</taxon>
        <taxon>Euphorbiaceae</taxon>
        <taxon>Acalyphoideae</taxon>
        <taxon>Acalypheae</taxon>
        <taxon>Ricinus</taxon>
    </lineage>
</organism>
<dbReference type="Proteomes" id="UP000008311">
    <property type="component" value="Unassembled WGS sequence"/>
</dbReference>
<evidence type="ECO:0000313" key="3">
    <source>
        <dbReference type="Proteomes" id="UP000008311"/>
    </source>
</evidence>
<dbReference type="AlphaFoldDB" id="B9RL47"/>
<protein>
    <submittedName>
        <fullName evidence="2">Uncharacterized protein</fullName>
    </submittedName>
</protein>
<evidence type="ECO:0000256" key="1">
    <source>
        <dbReference type="SAM" id="SignalP"/>
    </source>
</evidence>
<keyword evidence="3" id="KW-1185">Reference proteome</keyword>
<dbReference type="InParanoid" id="B9RL47"/>
<feature type="signal peptide" evidence="1">
    <location>
        <begin position="1"/>
        <end position="19"/>
    </location>
</feature>
<sequence length="67" mass="7338">MYNSPGISIALIFITVGIGFKHKAMSPKGDWKKNTIEEVMRLAHVRSDCLNKTPVRLSPPPSGSAKD</sequence>
<accession>B9RL47</accession>